<dbReference type="AlphaFoldDB" id="A0A364NR67"/>
<dbReference type="EMBL" id="QKRX01000001">
    <property type="protein sequence ID" value="RAU19576.1"/>
    <property type="molecule type" value="Genomic_DNA"/>
</dbReference>
<dbReference type="Proteomes" id="UP000250744">
    <property type="component" value="Unassembled WGS sequence"/>
</dbReference>
<name>A0A364NR67_9GAMM</name>
<accession>A0A364NR67</accession>
<organism evidence="2 3">
    <name type="scientific">Nitrincola tibetensis</name>
    <dbReference type="NCBI Taxonomy" id="2219697"/>
    <lineage>
        <taxon>Bacteria</taxon>
        <taxon>Pseudomonadati</taxon>
        <taxon>Pseudomonadota</taxon>
        <taxon>Gammaproteobacteria</taxon>
        <taxon>Oceanospirillales</taxon>
        <taxon>Oceanospirillaceae</taxon>
        <taxon>Nitrincola</taxon>
    </lineage>
</organism>
<gene>
    <name evidence="2" type="ORF">DN062_00365</name>
</gene>
<protein>
    <submittedName>
        <fullName evidence="2">Uncharacterized protein</fullName>
    </submittedName>
</protein>
<sequence length="74" mass="8219">MTRQPGSSDVTEDDNWLQIETLGPFTPLDAQFSVYPKKTVPDTLHETLFGQPDPTEAERAEFGDHTPPLATYAV</sequence>
<feature type="region of interest" description="Disordered" evidence="1">
    <location>
        <begin position="48"/>
        <end position="74"/>
    </location>
</feature>
<dbReference type="OrthoDB" id="7833020at2"/>
<comment type="caution">
    <text evidence="2">The sequence shown here is derived from an EMBL/GenBank/DDBJ whole genome shotgun (WGS) entry which is preliminary data.</text>
</comment>
<evidence type="ECO:0000313" key="3">
    <source>
        <dbReference type="Proteomes" id="UP000250744"/>
    </source>
</evidence>
<proteinExistence type="predicted"/>
<reference evidence="2 3" key="1">
    <citation type="submission" date="2018-06" db="EMBL/GenBank/DDBJ databases">
        <title>Nitrincola tibetense sp. nov., isolated from Lake XuguoCo on Tibetan Plateau.</title>
        <authorList>
            <person name="Xing P."/>
        </authorList>
    </citation>
    <scope>NUCLEOTIDE SEQUENCE [LARGE SCALE GENOMIC DNA]</scope>
    <source>
        <strain evidence="3">xg18</strain>
    </source>
</reference>
<evidence type="ECO:0000313" key="2">
    <source>
        <dbReference type="EMBL" id="RAU19576.1"/>
    </source>
</evidence>
<keyword evidence="3" id="KW-1185">Reference proteome</keyword>
<evidence type="ECO:0000256" key="1">
    <source>
        <dbReference type="SAM" id="MobiDB-lite"/>
    </source>
</evidence>